<organism evidence="1 2">
    <name type="scientific">Scutellospora calospora</name>
    <dbReference type="NCBI Taxonomy" id="85575"/>
    <lineage>
        <taxon>Eukaryota</taxon>
        <taxon>Fungi</taxon>
        <taxon>Fungi incertae sedis</taxon>
        <taxon>Mucoromycota</taxon>
        <taxon>Glomeromycotina</taxon>
        <taxon>Glomeromycetes</taxon>
        <taxon>Diversisporales</taxon>
        <taxon>Gigasporaceae</taxon>
        <taxon>Scutellospora</taxon>
    </lineage>
</organism>
<proteinExistence type="predicted"/>
<dbReference type="Proteomes" id="UP000789860">
    <property type="component" value="Unassembled WGS sequence"/>
</dbReference>
<dbReference type="EMBL" id="CAJVPM010035879">
    <property type="protein sequence ID" value="CAG8691270.1"/>
    <property type="molecule type" value="Genomic_DNA"/>
</dbReference>
<evidence type="ECO:0000313" key="2">
    <source>
        <dbReference type="Proteomes" id="UP000789860"/>
    </source>
</evidence>
<evidence type="ECO:0000313" key="1">
    <source>
        <dbReference type="EMBL" id="CAG8691270.1"/>
    </source>
</evidence>
<protein>
    <submittedName>
        <fullName evidence="1">8749_t:CDS:1</fullName>
    </submittedName>
</protein>
<name>A0ACA9P563_9GLOM</name>
<sequence length="110" mass="12530">QFSNHDKLLSYVRTFAINQGYAITIKRLRTDRNSEIKNTLLVVTEVVPIEKASRLMNCLFKLFATRCSNVWHLEICNSEHNHEIMADAGTHPHQILATIHQNNSSSIAIS</sequence>
<feature type="non-terminal residue" evidence="1">
    <location>
        <position position="1"/>
    </location>
</feature>
<comment type="caution">
    <text evidence="1">The sequence shown here is derived from an EMBL/GenBank/DDBJ whole genome shotgun (WGS) entry which is preliminary data.</text>
</comment>
<gene>
    <name evidence="1" type="ORF">SCALOS_LOCUS10141</name>
</gene>
<accession>A0ACA9P563</accession>
<reference evidence="1" key="1">
    <citation type="submission" date="2021-06" db="EMBL/GenBank/DDBJ databases">
        <authorList>
            <person name="Kallberg Y."/>
            <person name="Tangrot J."/>
            <person name="Rosling A."/>
        </authorList>
    </citation>
    <scope>NUCLEOTIDE SEQUENCE</scope>
    <source>
        <strain evidence="1">AU212A</strain>
    </source>
</reference>
<keyword evidence="2" id="KW-1185">Reference proteome</keyword>